<gene>
    <name evidence="4" type="ORF">BJ085DRAFT_27175</name>
</gene>
<sequence>MSTTQMRAVLVSQPGDSSQLQLGEVPRPAPSPTEILVKIKAIGVNRMDIEQREGRYPVPAGVSSILGVEMAGVIEALGSKVTGFKISDRVFGLLYGGAYAEYCVIDQMATMLIPPAMSFETAAAIPENCYTAWQSIESVANLQRGHDILIHAGASGVSTVGIQIAKFIGAKRIFTTAGSDKKLEHCRKLGATHTINYRTEDFAEVNEIHRETEGRGVDVIIDYIGADYWNRNMASLTVDGHMVMLAFLSGAQVSEANIAPILFKRLNIHGSTLRSRTLAYQRQLKQATESNILPRVTNQQFVICIDRVFPWEEVAQAHEYMEANHNLGKIILKVED</sequence>
<feature type="domain" description="Enoyl reductase (ER)" evidence="3">
    <location>
        <begin position="15"/>
        <end position="332"/>
    </location>
</feature>
<dbReference type="AlphaFoldDB" id="A0A4P9ZQT0"/>
<accession>A0A4P9ZQT0</accession>
<dbReference type="NCBIfam" id="TIGR02824">
    <property type="entry name" value="quinone_pig3"/>
    <property type="match status" value="1"/>
</dbReference>
<dbReference type="PANTHER" id="PTHR48106:SF18">
    <property type="entry name" value="QUINONE OXIDOREDUCTASE PIG3"/>
    <property type="match status" value="1"/>
</dbReference>
<name>A0A4P9ZQT0_9FUNG</name>
<evidence type="ECO:0000313" key="4">
    <source>
        <dbReference type="EMBL" id="RKP35675.1"/>
    </source>
</evidence>
<dbReference type="Pfam" id="PF08240">
    <property type="entry name" value="ADH_N"/>
    <property type="match status" value="1"/>
</dbReference>
<dbReference type="InterPro" id="IPR020843">
    <property type="entry name" value="ER"/>
</dbReference>
<dbReference type="SUPFAM" id="SSF50129">
    <property type="entry name" value="GroES-like"/>
    <property type="match status" value="1"/>
</dbReference>
<protein>
    <submittedName>
        <fullName evidence="4">Quinone oxidoreductase</fullName>
    </submittedName>
</protein>
<dbReference type="Gene3D" id="3.90.180.10">
    <property type="entry name" value="Medium-chain alcohol dehydrogenases, catalytic domain"/>
    <property type="match status" value="1"/>
</dbReference>
<dbReference type="SUPFAM" id="SSF51735">
    <property type="entry name" value="NAD(P)-binding Rossmann-fold domains"/>
    <property type="match status" value="1"/>
</dbReference>
<evidence type="ECO:0000259" key="3">
    <source>
        <dbReference type="SMART" id="SM00829"/>
    </source>
</evidence>
<keyword evidence="2" id="KW-0560">Oxidoreductase</keyword>
<dbReference type="InterPro" id="IPR014189">
    <property type="entry name" value="Quinone_OxRdtase_PIG3"/>
</dbReference>
<evidence type="ECO:0000256" key="1">
    <source>
        <dbReference type="ARBA" id="ARBA00022857"/>
    </source>
</evidence>
<dbReference type="Proteomes" id="UP000268162">
    <property type="component" value="Unassembled WGS sequence"/>
</dbReference>
<dbReference type="GO" id="GO:0070402">
    <property type="term" value="F:NADPH binding"/>
    <property type="evidence" value="ECO:0007669"/>
    <property type="project" value="TreeGrafter"/>
</dbReference>
<dbReference type="Gene3D" id="3.40.50.720">
    <property type="entry name" value="NAD(P)-binding Rossmann-like Domain"/>
    <property type="match status" value="1"/>
</dbReference>
<keyword evidence="1" id="KW-0521">NADP</keyword>
<dbReference type="GO" id="GO:0016651">
    <property type="term" value="F:oxidoreductase activity, acting on NAD(P)H"/>
    <property type="evidence" value="ECO:0007669"/>
    <property type="project" value="TreeGrafter"/>
</dbReference>
<dbReference type="InterPro" id="IPR013149">
    <property type="entry name" value="ADH-like_C"/>
</dbReference>
<organism evidence="4 5">
    <name type="scientific">Dimargaris cristalligena</name>
    <dbReference type="NCBI Taxonomy" id="215637"/>
    <lineage>
        <taxon>Eukaryota</taxon>
        <taxon>Fungi</taxon>
        <taxon>Fungi incertae sedis</taxon>
        <taxon>Zoopagomycota</taxon>
        <taxon>Kickxellomycotina</taxon>
        <taxon>Dimargaritomycetes</taxon>
        <taxon>Dimargaritales</taxon>
        <taxon>Dimargaritaceae</taxon>
        <taxon>Dimargaris</taxon>
    </lineage>
</organism>
<evidence type="ECO:0000256" key="2">
    <source>
        <dbReference type="ARBA" id="ARBA00023002"/>
    </source>
</evidence>
<reference evidence="5" key="1">
    <citation type="journal article" date="2018" name="Nat. Microbiol.">
        <title>Leveraging single-cell genomics to expand the fungal tree of life.</title>
        <authorList>
            <person name="Ahrendt S.R."/>
            <person name="Quandt C.A."/>
            <person name="Ciobanu D."/>
            <person name="Clum A."/>
            <person name="Salamov A."/>
            <person name="Andreopoulos B."/>
            <person name="Cheng J.F."/>
            <person name="Woyke T."/>
            <person name="Pelin A."/>
            <person name="Henrissat B."/>
            <person name="Reynolds N.K."/>
            <person name="Benny G.L."/>
            <person name="Smith M.E."/>
            <person name="James T.Y."/>
            <person name="Grigoriev I.V."/>
        </authorList>
    </citation>
    <scope>NUCLEOTIDE SEQUENCE [LARGE SCALE GENOMIC DNA]</scope>
    <source>
        <strain evidence="5">RSA 468</strain>
    </source>
</reference>
<dbReference type="Pfam" id="PF00107">
    <property type="entry name" value="ADH_zinc_N"/>
    <property type="match status" value="1"/>
</dbReference>
<dbReference type="EMBL" id="ML002814">
    <property type="protein sequence ID" value="RKP35675.1"/>
    <property type="molecule type" value="Genomic_DNA"/>
</dbReference>
<dbReference type="CDD" id="cd05276">
    <property type="entry name" value="p53_inducible_oxidoreductase"/>
    <property type="match status" value="1"/>
</dbReference>
<dbReference type="STRING" id="215637.A0A4P9ZQT0"/>
<dbReference type="InterPro" id="IPR013154">
    <property type="entry name" value="ADH-like_N"/>
</dbReference>
<dbReference type="PANTHER" id="PTHR48106">
    <property type="entry name" value="QUINONE OXIDOREDUCTASE PIG3-RELATED"/>
    <property type="match status" value="1"/>
</dbReference>
<dbReference type="InterPro" id="IPR036291">
    <property type="entry name" value="NAD(P)-bd_dom_sf"/>
</dbReference>
<evidence type="ECO:0000313" key="5">
    <source>
        <dbReference type="Proteomes" id="UP000268162"/>
    </source>
</evidence>
<proteinExistence type="predicted"/>
<dbReference type="InterPro" id="IPR011032">
    <property type="entry name" value="GroES-like_sf"/>
</dbReference>
<keyword evidence="5" id="KW-1185">Reference proteome</keyword>
<dbReference type="SMART" id="SM00829">
    <property type="entry name" value="PKS_ER"/>
    <property type="match status" value="1"/>
</dbReference>